<evidence type="ECO:0000313" key="3">
    <source>
        <dbReference type="Proteomes" id="UP000762676"/>
    </source>
</evidence>
<feature type="region of interest" description="Disordered" evidence="1">
    <location>
        <begin position="95"/>
        <end position="124"/>
    </location>
</feature>
<dbReference type="AlphaFoldDB" id="A0AAV4EA09"/>
<dbReference type="EMBL" id="BMAT01000008">
    <property type="protein sequence ID" value="GFR57519.1"/>
    <property type="molecule type" value="Genomic_DNA"/>
</dbReference>
<reference evidence="2 3" key="1">
    <citation type="journal article" date="2021" name="Elife">
        <title>Chloroplast acquisition without the gene transfer in kleptoplastic sea slugs, Plakobranchus ocellatus.</title>
        <authorList>
            <person name="Maeda T."/>
            <person name="Takahashi S."/>
            <person name="Yoshida T."/>
            <person name="Shimamura S."/>
            <person name="Takaki Y."/>
            <person name="Nagai Y."/>
            <person name="Toyoda A."/>
            <person name="Suzuki Y."/>
            <person name="Arimoto A."/>
            <person name="Ishii H."/>
            <person name="Satoh N."/>
            <person name="Nishiyama T."/>
            <person name="Hasebe M."/>
            <person name="Maruyama T."/>
            <person name="Minagawa J."/>
            <person name="Obokata J."/>
            <person name="Shigenobu S."/>
        </authorList>
    </citation>
    <scope>NUCLEOTIDE SEQUENCE [LARGE SCALE GENOMIC DNA]</scope>
</reference>
<keyword evidence="3" id="KW-1185">Reference proteome</keyword>
<dbReference type="Proteomes" id="UP000762676">
    <property type="component" value="Unassembled WGS sequence"/>
</dbReference>
<protein>
    <submittedName>
        <fullName evidence="2">Uncharacterized protein</fullName>
    </submittedName>
</protein>
<evidence type="ECO:0000256" key="1">
    <source>
        <dbReference type="SAM" id="MobiDB-lite"/>
    </source>
</evidence>
<organism evidence="2 3">
    <name type="scientific">Elysia marginata</name>
    <dbReference type="NCBI Taxonomy" id="1093978"/>
    <lineage>
        <taxon>Eukaryota</taxon>
        <taxon>Metazoa</taxon>
        <taxon>Spiralia</taxon>
        <taxon>Lophotrochozoa</taxon>
        <taxon>Mollusca</taxon>
        <taxon>Gastropoda</taxon>
        <taxon>Heterobranchia</taxon>
        <taxon>Euthyneura</taxon>
        <taxon>Panpulmonata</taxon>
        <taxon>Sacoglossa</taxon>
        <taxon>Placobranchoidea</taxon>
        <taxon>Plakobranchidae</taxon>
        <taxon>Elysia</taxon>
    </lineage>
</organism>
<gene>
    <name evidence="2" type="ORF">ElyMa_000003700</name>
</gene>
<name>A0AAV4EA09_9GAST</name>
<accession>A0AAV4EA09</accession>
<proteinExistence type="predicted"/>
<sequence>MRFDNCFSMSSEGNRVSGFTTEVEPHRLQEFQMFDESFFAGQDLEVEIRVQNVGDELNDLDPEVLLAAWKFFNVPQEIRLTVYLLGPDGFWIFEQRTDEDDDEESSNGAPNEDDMAALTSKSFR</sequence>
<comment type="caution">
    <text evidence="2">The sequence shown here is derived from an EMBL/GenBank/DDBJ whole genome shotgun (WGS) entry which is preliminary data.</text>
</comment>
<evidence type="ECO:0000313" key="2">
    <source>
        <dbReference type="EMBL" id="GFR57519.1"/>
    </source>
</evidence>
<feature type="compositionally biased region" description="Acidic residues" evidence="1">
    <location>
        <begin position="97"/>
        <end position="115"/>
    </location>
</feature>